<feature type="transmembrane region" description="Helical" evidence="1">
    <location>
        <begin position="154"/>
        <end position="177"/>
    </location>
</feature>
<dbReference type="Proteomes" id="UP000752647">
    <property type="component" value="Unassembled WGS sequence"/>
</dbReference>
<evidence type="ECO:0000313" key="2">
    <source>
        <dbReference type="EMBL" id="MBZ5962569.1"/>
    </source>
</evidence>
<proteinExistence type="predicted"/>
<dbReference type="RefSeq" id="WP_224144142.1">
    <property type="nucleotide sequence ID" value="NZ_CBCPIF010000001.1"/>
</dbReference>
<dbReference type="AlphaFoldDB" id="A0A9Q3SXB4"/>
<accession>A0A9Q3SXB4</accession>
<sequence length="228" mass="26686">MSKKIIRWLGVTAIIFCIFFFTWYKFGMVYDFGDWARYEASCYLDALVWWTLFVPLFLAITIKNITIDLQKLMRQKNRVAIFRKNVRQGIRDAIIFVIIIGVMGMIRVPVITMTANQFNIFLLLWSLQLVTAFLSLTMMHILMMVIYNGTNKRWLALSVATLISIVVMATTSLTVPLPWQYYAIVSMIGEWPDVTIVIPYFMMGIWIFVIIGIYLIGESKAKWLQWYK</sequence>
<evidence type="ECO:0000256" key="1">
    <source>
        <dbReference type="SAM" id="Phobius"/>
    </source>
</evidence>
<keyword evidence="1" id="KW-0472">Membrane</keyword>
<name>A0A9Q3SXB4_9LACO</name>
<feature type="transmembrane region" description="Helical" evidence="1">
    <location>
        <begin position="46"/>
        <end position="69"/>
    </location>
</feature>
<feature type="transmembrane region" description="Helical" evidence="1">
    <location>
        <begin position="122"/>
        <end position="147"/>
    </location>
</feature>
<feature type="transmembrane region" description="Helical" evidence="1">
    <location>
        <begin position="197"/>
        <end position="217"/>
    </location>
</feature>
<dbReference type="EMBL" id="JAHBFI010000013">
    <property type="protein sequence ID" value="MBZ5962569.1"/>
    <property type="molecule type" value="Genomic_DNA"/>
</dbReference>
<comment type="caution">
    <text evidence="2">The sequence shown here is derived from an EMBL/GenBank/DDBJ whole genome shotgun (WGS) entry which is preliminary data.</text>
</comment>
<keyword evidence="1" id="KW-1133">Transmembrane helix</keyword>
<feature type="transmembrane region" description="Helical" evidence="1">
    <location>
        <begin position="90"/>
        <end position="110"/>
    </location>
</feature>
<reference evidence="2" key="1">
    <citation type="submission" date="2021-05" db="EMBL/GenBank/DDBJ databases">
        <title>Pangenome of Leuconostoc gelidum warrants species status for Leuconostoc gelidum subsp. gasicomitatum.</title>
        <authorList>
            <person name="Johansson P."/>
            <person name="Sade E."/>
            <person name="Hultman J."/>
            <person name="Auvinen P."/>
            <person name="Bjorkroth J."/>
        </authorList>
    </citation>
    <scope>NUCLEOTIDE SEQUENCE</scope>
    <source>
        <strain evidence="2">A.21.4</strain>
    </source>
</reference>
<organism evidence="2 3">
    <name type="scientific">Leuconostoc gasicomitatum</name>
    <dbReference type="NCBI Taxonomy" id="115778"/>
    <lineage>
        <taxon>Bacteria</taxon>
        <taxon>Bacillati</taxon>
        <taxon>Bacillota</taxon>
        <taxon>Bacilli</taxon>
        <taxon>Lactobacillales</taxon>
        <taxon>Lactobacillaceae</taxon>
        <taxon>Leuconostoc</taxon>
        <taxon>Leuconostoc gelidum group</taxon>
    </lineage>
</organism>
<keyword evidence="1" id="KW-0812">Transmembrane</keyword>
<evidence type="ECO:0000313" key="3">
    <source>
        <dbReference type="Proteomes" id="UP000752647"/>
    </source>
</evidence>
<gene>
    <name evidence="2" type="ORF">KIJ12_05320</name>
</gene>
<protein>
    <submittedName>
        <fullName evidence="2">Uncharacterized protein</fullName>
    </submittedName>
</protein>
<feature type="transmembrane region" description="Helical" evidence="1">
    <location>
        <begin position="5"/>
        <end position="26"/>
    </location>
</feature>